<dbReference type="STRING" id="999810.G2YRL7"/>
<dbReference type="Proteomes" id="UP000008177">
    <property type="component" value="Unplaced contigs"/>
</dbReference>
<proteinExistence type="predicted"/>
<sequence>MNETIESEQAFKGNWKQNSAIIKFDTGKSPSYPISCTNTIKQNSAIIKFDTGESPSLSSEANDIDLAKPNSSSEYVKRGWTLDETWSTGLFQHLKISGGHRSIGDSQTWTIDLSRIRVNKREKKLPDALVECSHFGMGASKDEASNDECIFFKIYATCEFKKIKKN</sequence>
<evidence type="ECO:0000313" key="2">
    <source>
        <dbReference type="Proteomes" id="UP000008177"/>
    </source>
</evidence>
<dbReference type="OrthoDB" id="10025998at2759"/>
<dbReference type="InParanoid" id="G2YRL7"/>
<gene>
    <name evidence="1" type="ORF">BofuT4_P129650.1</name>
</gene>
<evidence type="ECO:0000313" key="1">
    <source>
        <dbReference type="EMBL" id="CCD54265.1"/>
    </source>
</evidence>
<reference evidence="2" key="1">
    <citation type="journal article" date="2011" name="PLoS Genet.">
        <title>Genomic analysis of the necrotrophic fungal pathogens Sclerotinia sclerotiorum and Botrytis cinerea.</title>
        <authorList>
            <person name="Amselem J."/>
            <person name="Cuomo C.A."/>
            <person name="van Kan J.A."/>
            <person name="Viaud M."/>
            <person name="Benito E.P."/>
            <person name="Couloux A."/>
            <person name="Coutinho P.M."/>
            <person name="de Vries R.P."/>
            <person name="Dyer P.S."/>
            <person name="Fillinger S."/>
            <person name="Fournier E."/>
            <person name="Gout L."/>
            <person name="Hahn M."/>
            <person name="Kohn L."/>
            <person name="Lapalu N."/>
            <person name="Plummer K.M."/>
            <person name="Pradier J.M."/>
            <person name="Quevillon E."/>
            <person name="Sharon A."/>
            <person name="Simon A."/>
            <person name="ten Have A."/>
            <person name="Tudzynski B."/>
            <person name="Tudzynski P."/>
            <person name="Wincker P."/>
            <person name="Andrew M."/>
            <person name="Anthouard V."/>
            <person name="Beever R.E."/>
            <person name="Beffa R."/>
            <person name="Benoit I."/>
            <person name="Bouzid O."/>
            <person name="Brault B."/>
            <person name="Chen Z."/>
            <person name="Choquer M."/>
            <person name="Collemare J."/>
            <person name="Cotton P."/>
            <person name="Danchin E.G."/>
            <person name="Da Silva C."/>
            <person name="Gautier A."/>
            <person name="Giraud C."/>
            <person name="Giraud T."/>
            <person name="Gonzalez C."/>
            <person name="Grossetete S."/>
            <person name="Guldener U."/>
            <person name="Henrissat B."/>
            <person name="Howlett B.J."/>
            <person name="Kodira C."/>
            <person name="Kretschmer M."/>
            <person name="Lappartient A."/>
            <person name="Leroch M."/>
            <person name="Levis C."/>
            <person name="Mauceli E."/>
            <person name="Neuveglise C."/>
            <person name="Oeser B."/>
            <person name="Pearson M."/>
            <person name="Poulain J."/>
            <person name="Poussereau N."/>
            <person name="Quesneville H."/>
            <person name="Rascle C."/>
            <person name="Schumacher J."/>
            <person name="Segurens B."/>
            <person name="Sexton A."/>
            <person name="Silva E."/>
            <person name="Sirven C."/>
            <person name="Soanes D.M."/>
            <person name="Talbot N.J."/>
            <person name="Templeton M."/>
            <person name="Yandava C."/>
            <person name="Yarden O."/>
            <person name="Zeng Q."/>
            <person name="Rollins J.A."/>
            <person name="Lebrun M.H."/>
            <person name="Dickman M."/>
        </authorList>
    </citation>
    <scope>NUCLEOTIDE SEQUENCE [LARGE SCALE GENOMIC DNA]</scope>
    <source>
        <strain evidence="2">T4</strain>
    </source>
</reference>
<name>G2YRL7_BOTF4</name>
<protein>
    <submittedName>
        <fullName evidence="1">Uncharacterized protein</fullName>
    </submittedName>
</protein>
<organism evidence="1 2">
    <name type="scientific">Botryotinia fuckeliana (strain T4)</name>
    <name type="common">Noble rot fungus</name>
    <name type="synonym">Botrytis cinerea</name>
    <dbReference type="NCBI Taxonomy" id="999810"/>
    <lineage>
        <taxon>Eukaryota</taxon>
        <taxon>Fungi</taxon>
        <taxon>Dikarya</taxon>
        <taxon>Ascomycota</taxon>
        <taxon>Pezizomycotina</taxon>
        <taxon>Leotiomycetes</taxon>
        <taxon>Helotiales</taxon>
        <taxon>Sclerotiniaceae</taxon>
        <taxon>Botrytis</taxon>
    </lineage>
</organism>
<dbReference type="EMBL" id="FQ790350">
    <property type="protein sequence ID" value="CCD54265.1"/>
    <property type="molecule type" value="Genomic_DNA"/>
</dbReference>
<accession>G2YRL7</accession>
<dbReference type="AlphaFoldDB" id="G2YRL7"/>
<dbReference type="HOGENOM" id="CLU_1602442_0_0_1"/>